<dbReference type="NCBIfam" id="TIGR01683">
    <property type="entry name" value="thiS"/>
    <property type="match status" value="1"/>
</dbReference>
<gene>
    <name evidence="1" type="ORF">SAMN05421740_109119</name>
</gene>
<dbReference type="Pfam" id="PF02597">
    <property type="entry name" value="ThiS"/>
    <property type="match status" value="1"/>
</dbReference>
<dbReference type="STRING" id="332977.SAMN05421740_109119"/>
<dbReference type="PANTHER" id="PTHR34472">
    <property type="entry name" value="SULFUR CARRIER PROTEIN THIS"/>
    <property type="match status" value="1"/>
</dbReference>
<dbReference type="EMBL" id="FNZR01000009">
    <property type="protein sequence ID" value="SEL74644.1"/>
    <property type="molecule type" value="Genomic_DNA"/>
</dbReference>
<sequence>MEITINQQTVSVNQGISLAAVLSDYGVQEPKGVAVAVNETVVPQKHWHAALLQPNDRLTIIKAAQGG</sequence>
<dbReference type="InterPro" id="IPR012675">
    <property type="entry name" value="Beta-grasp_dom_sf"/>
</dbReference>
<accession>A0A1H7SRX5</accession>
<evidence type="ECO:0000313" key="1">
    <source>
        <dbReference type="EMBL" id="SEL74644.1"/>
    </source>
</evidence>
<dbReference type="InterPro" id="IPR010035">
    <property type="entry name" value="Thi_S"/>
</dbReference>
<proteinExistence type="predicted"/>
<dbReference type="InterPro" id="IPR003749">
    <property type="entry name" value="ThiS/MoaD-like"/>
</dbReference>
<dbReference type="OrthoDB" id="1525151at2"/>
<keyword evidence="2" id="KW-1185">Reference proteome</keyword>
<dbReference type="CDD" id="cd00565">
    <property type="entry name" value="Ubl_ThiS"/>
    <property type="match status" value="1"/>
</dbReference>
<reference evidence="2" key="1">
    <citation type="submission" date="2016-10" db="EMBL/GenBank/DDBJ databases">
        <authorList>
            <person name="Varghese N."/>
            <person name="Submissions S."/>
        </authorList>
    </citation>
    <scope>NUCLEOTIDE SEQUENCE [LARGE SCALE GENOMIC DNA]</scope>
    <source>
        <strain evidence="2">Jip14</strain>
    </source>
</reference>
<organism evidence="1 2">
    <name type="scientific">Parapedobacter koreensis</name>
    <dbReference type="NCBI Taxonomy" id="332977"/>
    <lineage>
        <taxon>Bacteria</taxon>
        <taxon>Pseudomonadati</taxon>
        <taxon>Bacteroidota</taxon>
        <taxon>Sphingobacteriia</taxon>
        <taxon>Sphingobacteriales</taxon>
        <taxon>Sphingobacteriaceae</taxon>
        <taxon>Parapedobacter</taxon>
    </lineage>
</organism>
<dbReference type="AlphaFoldDB" id="A0A1H7SRX5"/>
<evidence type="ECO:0000313" key="2">
    <source>
        <dbReference type="Proteomes" id="UP000198916"/>
    </source>
</evidence>
<name>A0A1H7SRX5_9SPHI</name>
<dbReference type="Gene3D" id="3.10.20.30">
    <property type="match status" value="1"/>
</dbReference>
<dbReference type="InterPro" id="IPR016155">
    <property type="entry name" value="Mopterin_synth/thiamin_S_b"/>
</dbReference>
<dbReference type="RefSeq" id="WP_090608160.1">
    <property type="nucleotide sequence ID" value="NZ_FNZR01000009.1"/>
</dbReference>
<dbReference type="SUPFAM" id="SSF54285">
    <property type="entry name" value="MoaD/ThiS"/>
    <property type="match status" value="1"/>
</dbReference>
<dbReference type="PANTHER" id="PTHR34472:SF1">
    <property type="entry name" value="SULFUR CARRIER PROTEIN THIS"/>
    <property type="match status" value="1"/>
</dbReference>
<protein>
    <submittedName>
        <fullName evidence="1">Sulfur carrier protein ThiS</fullName>
    </submittedName>
</protein>
<dbReference type="Proteomes" id="UP000198916">
    <property type="component" value="Unassembled WGS sequence"/>
</dbReference>